<dbReference type="RefSeq" id="WP_227777602.1">
    <property type="nucleotide sequence ID" value="NZ_BAABKX010000008.1"/>
</dbReference>
<evidence type="ECO:0000313" key="2">
    <source>
        <dbReference type="Proteomes" id="UP001501729"/>
    </source>
</evidence>
<proteinExistence type="predicted"/>
<evidence type="ECO:0000313" key="1">
    <source>
        <dbReference type="EMBL" id="GAA5050157.1"/>
    </source>
</evidence>
<reference evidence="1 2" key="1">
    <citation type="journal article" date="2019" name="Int. J. Syst. Evol. Microbiol.">
        <title>The Global Catalogue of Microorganisms (GCM) 10K type strain sequencing project: providing services to taxonomists for standard genome sequencing and annotation.</title>
        <authorList>
            <consortium name="The Broad Institute Genomics Platform"/>
            <consortium name="The Broad Institute Genome Sequencing Center for Infectious Disease"/>
            <person name="Wu L."/>
            <person name="Ma J."/>
        </authorList>
    </citation>
    <scope>NUCLEOTIDE SEQUENCE [LARGE SCALE GENOMIC DNA]</scope>
    <source>
        <strain evidence="1 2">JCM 17504</strain>
    </source>
</reference>
<dbReference type="Proteomes" id="UP001501729">
    <property type="component" value="Unassembled WGS sequence"/>
</dbReference>
<name>A0AAV3UHL9_9EURY</name>
<gene>
    <name evidence="1" type="ORF">GCM10025751_23840</name>
</gene>
<dbReference type="EMBL" id="BAABKX010000008">
    <property type="protein sequence ID" value="GAA5050157.1"/>
    <property type="molecule type" value="Genomic_DNA"/>
</dbReference>
<protein>
    <recommendedName>
        <fullName evidence="3">Roadblock/LAMTOR2 domain-containing protein</fullName>
    </recommendedName>
</protein>
<organism evidence="1 2">
    <name type="scientific">Haladaptatus pallidirubidus</name>
    <dbReference type="NCBI Taxonomy" id="1008152"/>
    <lineage>
        <taxon>Archaea</taxon>
        <taxon>Methanobacteriati</taxon>
        <taxon>Methanobacteriota</taxon>
        <taxon>Stenosarchaea group</taxon>
        <taxon>Halobacteria</taxon>
        <taxon>Halobacteriales</taxon>
        <taxon>Haladaptataceae</taxon>
        <taxon>Haladaptatus</taxon>
    </lineage>
</organism>
<sequence>MTATTRNRPEFDTVQLTIEPKEAQELIEQSLKGLQSSVTEDGILLRSSDGMLVAILHDGSPTDEQRRTELAYRVAPPSELATRRGKKIFETLESHRV</sequence>
<dbReference type="GeneID" id="68616201"/>
<evidence type="ECO:0008006" key="3">
    <source>
        <dbReference type="Google" id="ProtNLM"/>
    </source>
</evidence>
<comment type="caution">
    <text evidence="1">The sequence shown here is derived from an EMBL/GenBank/DDBJ whole genome shotgun (WGS) entry which is preliminary data.</text>
</comment>
<dbReference type="AlphaFoldDB" id="A0AAV3UHL9"/>
<accession>A0AAV3UHL9</accession>
<keyword evidence="2" id="KW-1185">Reference proteome</keyword>